<feature type="compositionally biased region" description="Basic and acidic residues" evidence="1">
    <location>
        <begin position="309"/>
        <end position="324"/>
    </location>
</feature>
<name>A0A367LMQ2_9HYPO</name>
<feature type="region of interest" description="Disordered" evidence="1">
    <location>
        <begin position="70"/>
        <end position="130"/>
    </location>
</feature>
<feature type="region of interest" description="Disordered" evidence="1">
    <location>
        <begin position="308"/>
        <end position="329"/>
    </location>
</feature>
<protein>
    <submittedName>
        <fullName evidence="2">Uncharacterized protein</fullName>
    </submittedName>
</protein>
<feature type="compositionally biased region" description="Basic residues" evidence="1">
    <location>
        <begin position="94"/>
        <end position="110"/>
    </location>
</feature>
<dbReference type="OrthoDB" id="5204927at2759"/>
<comment type="caution">
    <text evidence="2">The sequence shown here is derived from an EMBL/GenBank/DDBJ whole genome shotgun (WGS) entry which is preliminary data.</text>
</comment>
<proteinExistence type="predicted"/>
<dbReference type="EMBL" id="LKCN02000001">
    <property type="protein sequence ID" value="RCI15723.1"/>
    <property type="molecule type" value="Genomic_DNA"/>
</dbReference>
<dbReference type="Proteomes" id="UP000253664">
    <property type="component" value="Unassembled WGS sequence"/>
</dbReference>
<keyword evidence="3" id="KW-1185">Reference proteome</keyword>
<evidence type="ECO:0000313" key="3">
    <source>
        <dbReference type="Proteomes" id="UP000253664"/>
    </source>
</evidence>
<dbReference type="AlphaFoldDB" id="A0A367LMQ2"/>
<gene>
    <name evidence="2" type="ORF">L249_2225</name>
</gene>
<organism evidence="2 3">
    <name type="scientific">Ophiocordyceps polyrhachis-furcata BCC 54312</name>
    <dbReference type="NCBI Taxonomy" id="1330021"/>
    <lineage>
        <taxon>Eukaryota</taxon>
        <taxon>Fungi</taxon>
        <taxon>Dikarya</taxon>
        <taxon>Ascomycota</taxon>
        <taxon>Pezizomycotina</taxon>
        <taxon>Sordariomycetes</taxon>
        <taxon>Hypocreomycetidae</taxon>
        <taxon>Hypocreales</taxon>
        <taxon>Ophiocordycipitaceae</taxon>
        <taxon>Ophiocordyceps</taxon>
    </lineage>
</organism>
<accession>A0A367LMQ2</accession>
<evidence type="ECO:0000256" key="1">
    <source>
        <dbReference type="SAM" id="MobiDB-lite"/>
    </source>
</evidence>
<evidence type="ECO:0000313" key="2">
    <source>
        <dbReference type="EMBL" id="RCI15723.1"/>
    </source>
</evidence>
<reference evidence="2 3" key="1">
    <citation type="journal article" date="2015" name="BMC Genomics">
        <title>Insights from the genome of Ophiocordyceps polyrhachis-furcata to pathogenicity and host specificity in insect fungi.</title>
        <authorList>
            <person name="Wichadakul D."/>
            <person name="Kobmoo N."/>
            <person name="Ingsriswang S."/>
            <person name="Tangphatsornruang S."/>
            <person name="Chantasingh D."/>
            <person name="Luangsa-ard J.J."/>
            <person name="Eurwilaichitr L."/>
        </authorList>
    </citation>
    <scope>NUCLEOTIDE SEQUENCE [LARGE SCALE GENOMIC DNA]</scope>
    <source>
        <strain evidence="2 3">BCC 54312</strain>
    </source>
</reference>
<sequence length="391" mass="44210">MTFTWWPVGAPASKLATDRHHQRRYPNQLTEKLRLLSVPPEGPTSYPLSQPCDPDQLTKKLRLLAAERRGHNHHHLTSSPPPPPPTTTTTTTTTKKRREAKQQHKVKLHRMSAPVQPRDDAAAAEDDSVRSPATYRHIPQEAASQFVRTTTVQPDNNRLSYRLSRQVSISRPDALFASQYGNVSQCELGNTSLLLTEPSSCCSCPKHHPLDSRPRSVIQVTEPQSLSRRRSTGAILARSSFLHNGQPLDPSSSLAPVQECQTNHHRPVDWTQSDESCIQSTTSAVSSYLVRKQRLASLLRRRLRAFAARSKDREPTSEHMKERASSNTSRAGIFARFKPQLAQVRLFQQYEWPIYVCLARMWPRHDRIMIFPPLGPCSTTPPPRALGNRQM</sequence>